<sequence>MQTNRTTIEAQAQAQAMAAAARDREENRLRTAARMASLKAKRKPLLLFRQGSAKTAFEVLFEWPGVLSVYDSTGRLLAQSVPGDPFALGGWHGPGGWQGAPAVGYSSHGDSQP</sequence>
<evidence type="ECO:0000313" key="2">
    <source>
        <dbReference type="Proteomes" id="UP000183656"/>
    </source>
</evidence>
<dbReference type="Proteomes" id="UP000183656">
    <property type="component" value="Unassembled WGS sequence"/>
</dbReference>
<accession>A0A1I7KRE5</accession>
<dbReference type="AlphaFoldDB" id="A0A1I7KRE5"/>
<organism evidence="1 2">
    <name type="scientific">Paenacidovorax caeni</name>
    <dbReference type="NCBI Taxonomy" id="343013"/>
    <lineage>
        <taxon>Bacteria</taxon>
        <taxon>Pseudomonadati</taxon>
        <taxon>Pseudomonadota</taxon>
        <taxon>Betaproteobacteria</taxon>
        <taxon>Burkholderiales</taxon>
        <taxon>Comamonadaceae</taxon>
        <taxon>Paenacidovorax</taxon>
    </lineage>
</organism>
<keyword evidence="2" id="KW-1185">Reference proteome</keyword>
<reference evidence="1 2" key="1">
    <citation type="submission" date="2016-10" db="EMBL/GenBank/DDBJ databases">
        <authorList>
            <person name="de Groot N.N."/>
        </authorList>
    </citation>
    <scope>NUCLEOTIDE SEQUENCE [LARGE SCALE GENOMIC DNA]</scope>
    <source>
        <strain evidence="1 2">R-24608</strain>
    </source>
</reference>
<dbReference type="STRING" id="343013.SAMN04489707_10675"/>
<evidence type="ECO:0000313" key="1">
    <source>
        <dbReference type="EMBL" id="SFU99978.1"/>
    </source>
</evidence>
<name>A0A1I7KRE5_9BURK</name>
<dbReference type="EMBL" id="FPBX01000067">
    <property type="protein sequence ID" value="SFU99978.1"/>
    <property type="molecule type" value="Genomic_DNA"/>
</dbReference>
<proteinExistence type="predicted"/>
<protein>
    <submittedName>
        <fullName evidence="1">Uncharacterized protein</fullName>
    </submittedName>
</protein>
<gene>
    <name evidence="1" type="ORF">SAMN04489707_10675</name>
</gene>